<proteinExistence type="predicted"/>
<dbReference type="InParanoid" id="A0A2K1L473"/>
<dbReference type="EnsemblPlants" id="Pp3c2_33970V3.1">
    <property type="protein sequence ID" value="PAC:32934706.CDS.1"/>
    <property type="gene ID" value="Pp3c2_33970"/>
</dbReference>
<reference evidence="2" key="3">
    <citation type="submission" date="2020-12" db="UniProtKB">
        <authorList>
            <consortium name="EnsemblPlants"/>
        </authorList>
    </citation>
    <scope>IDENTIFICATION</scope>
</reference>
<dbReference type="Gramene" id="Pp3c2_33970V3.1">
    <property type="protein sequence ID" value="PAC:32934706.CDS.1"/>
    <property type="gene ID" value="Pp3c2_33970"/>
</dbReference>
<dbReference type="PaxDb" id="3218-PP1S485_3V6.1"/>
<protein>
    <submittedName>
        <fullName evidence="1 2">Uncharacterized protein</fullName>
    </submittedName>
</protein>
<sequence>MRRCYICSSRFCHFWSSIGDGSELVVKSSSSGGCDVFYWVLSLRGVVPYSFFSSALVLVAVEQRLVFPCGKRFGGADCQQLRSPNRLIIRSVFCPFGAWHRCWQSESRAVIFIVSVEHEPDLGSAIVKHSSIGFVFFFLKSGFA</sequence>
<dbReference type="EMBL" id="ABEU02000002">
    <property type="protein sequence ID" value="PNR60813.1"/>
    <property type="molecule type" value="Genomic_DNA"/>
</dbReference>
<organism evidence="1">
    <name type="scientific">Physcomitrium patens</name>
    <name type="common">Spreading-leaved earth moss</name>
    <name type="synonym">Physcomitrella patens</name>
    <dbReference type="NCBI Taxonomy" id="3218"/>
    <lineage>
        <taxon>Eukaryota</taxon>
        <taxon>Viridiplantae</taxon>
        <taxon>Streptophyta</taxon>
        <taxon>Embryophyta</taxon>
        <taxon>Bryophyta</taxon>
        <taxon>Bryophytina</taxon>
        <taxon>Bryopsida</taxon>
        <taxon>Funariidae</taxon>
        <taxon>Funariales</taxon>
        <taxon>Funariaceae</taxon>
        <taxon>Physcomitrium</taxon>
    </lineage>
</organism>
<reference evidence="1 3" key="2">
    <citation type="journal article" date="2018" name="Plant J.">
        <title>The Physcomitrella patens chromosome-scale assembly reveals moss genome structure and evolution.</title>
        <authorList>
            <person name="Lang D."/>
            <person name="Ullrich K.K."/>
            <person name="Murat F."/>
            <person name="Fuchs J."/>
            <person name="Jenkins J."/>
            <person name="Haas F.B."/>
            <person name="Piednoel M."/>
            <person name="Gundlach H."/>
            <person name="Van Bel M."/>
            <person name="Meyberg R."/>
            <person name="Vives C."/>
            <person name="Morata J."/>
            <person name="Symeonidi A."/>
            <person name="Hiss M."/>
            <person name="Muchero W."/>
            <person name="Kamisugi Y."/>
            <person name="Saleh O."/>
            <person name="Blanc G."/>
            <person name="Decker E.L."/>
            <person name="van Gessel N."/>
            <person name="Grimwood J."/>
            <person name="Hayes R.D."/>
            <person name="Graham S.W."/>
            <person name="Gunter L.E."/>
            <person name="McDaniel S.F."/>
            <person name="Hoernstein S.N.W."/>
            <person name="Larsson A."/>
            <person name="Li F.W."/>
            <person name="Perroud P.F."/>
            <person name="Phillips J."/>
            <person name="Ranjan P."/>
            <person name="Rokshar D.S."/>
            <person name="Rothfels C.J."/>
            <person name="Schneider L."/>
            <person name="Shu S."/>
            <person name="Stevenson D.W."/>
            <person name="Thummler F."/>
            <person name="Tillich M."/>
            <person name="Villarreal Aguilar J.C."/>
            <person name="Widiez T."/>
            <person name="Wong G.K."/>
            <person name="Wymore A."/>
            <person name="Zhang Y."/>
            <person name="Zimmer A.D."/>
            <person name="Quatrano R.S."/>
            <person name="Mayer K.F.X."/>
            <person name="Goodstein D."/>
            <person name="Casacuberta J.M."/>
            <person name="Vandepoele K."/>
            <person name="Reski R."/>
            <person name="Cuming A.C."/>
            <person name="Tuskan G.A."/>
            <person name="Maumus F."/>
            <person name="Salse J."/>
            <person name="Schmutz J."/>
            <person name="Rensing S.A."/>
        </authorList>
    </citation>
    <scope>NUCLEOTIDE SEQUENCE [LARGE SCALE GENOMIC DNA]</scope>
    <source>
        <strain evidence="2 3">cv. Gransden 2004</strain>
    </source>
</reference>
<evidence type="ECO:0000313" key="3">
    <source>
        <dbReference type="Proteomes" id="UP000006727"/>
    </source>
</evidence>
<reference evidence="1 3" key="1">
    <citation type="journal article" date="2008" name="Science">
        <title>The Physcomitrella genome reveals evolutionary insights into the conquest of land by plants.</title>
        <authorList>
            <person name="Rensing S."/>
            <person name="Lang D."/>
            <person name="Zimmer A."/>
            <person name="Terry A."/>
            <person name="Salamov A."/>
            <person name="Shapiro H."/>
            <person name="Nishiyama T."/>
            <person name="Perroud P.-F."/>
            <person name="Lindquist E."/>
            <person name="Kamisugi Y."/>
            <person name="Tanahashi T."/>
            <person name="Sakakibara K."/>
            <person name="Fujita T."/>
            <person name="Oishi K."/>
            <person name="Shin-I T."/>
            <person name="Kuroki Y."/>
            <person name="Toyoda A."/>
            <person name="Suzuki Y."/>
            <person name="Hashimoto A."/>
            <person name="Yamaguchi K."/>
            <person name="Sugano A."/>
            <person name="Kohara Y."/>
            <person name="Fujiyama A."/>
            <person name="Anterola A."/>
            <person name="Aoki S."/>
            <person name="Ashton N."/>
            <person name="Barbazuk W.B."/>
            <person name="Barker E."/>
            <person name="Bennetzen J."/>
            <person name="Bezanilla M."/>
            <person name="Blankenship R."/>
            <person name="Cho S.H."/>
            <person name="Dutcher S."/>
            <person name="Estelle M."/>
            <person name="Fawcett J.A."/>
            <person name="Gundlach H."/>
            <person name="Hanada K."/>
            <person name="Heyl A."/>
            <person name="Hicks K.A."/>
            <person name="Hugh J."/>
            <person name="Lohr M."/>
            <person name="Mayer K."/>
            <person name="Melkozernov A."/>
            <person name="Murata T."/>
            <person name="Nelson D."/>
            <person name="Pils B."/>
            <person name="Prigge M."/>
            <person name="Reiss B."/>
            <person name="Renner T."/>
            <person name="Rombauts S."/>
            <person name="Rushton P."/>
            <person name="Sanderfoot A."/>
            <person name="Schween G."/>
            <person name="Shiu S.-H."/>
            <person name="Stueber K."/>
            <person name="Theodoulou F.L."/>
            <person name="Tu H."/>
            <person name="Van de Peer Y."/>
            <person name="Verrier P.J."/>
            <person name="Waters E."/>
            <person name="Wood A."/>
            <person name="Yang L."/>
            <person name="Cove D."/>
            <person name="Cuming A."/>
            <person name="Hasebe M."/>
            <person name="Lucas S."/>
            <person name="Mishler D.B."/>
            <person name="Reski R."/>
            <person name="Grigoriev I."/>
            <person name="Quatrano R.S."/>
            <person name="Boore J.L."/>
        </authorList>
    </citation>
    <scope>NUCLEOTIDE SEQUENCE [LARGE SCALE GENOMIC DNA]</scope>
    <source>
        <strain evidence="2 3">cv. Gransden 2004</strain>
    </source>
</reference>
<dbReference type="EnsemblPlants" id="Pp3c2_33970V3.2">
    <property type="protein sequence ID" value="PAC:32934707.CDS.1"/>
    <property type="gene ID" value="Pp3c2_33970"/>
</dbReference>
<name>A0A2K1L473_PHYPA</name>
<dbReference type="Gramene" id="Pp3c2_33970V3.2">
    <property type="protein sequence ID" value="PAC:32934707.CDS.1"/>
    <property type="gene ID" value="Pp3c2_33970"/>
</dbReference>
<evidence type="ECO:0000313" key="1">
    <source>
        <dbReference type="EMBL" id="PNR60813.1"/>
    </source>
</evidence>
<gene>
    <name evidence="1" type="ORF">PHYPA_003606</name>
</gene>
<evidence type="ECO:0000313" key="2">
    <source>
        <dbReference type="EnsemblPlants" id="PAC:32934706.CDS.1"/>
    </source>
</evidence>
<accession>A0A2K1L473</accession>
<dbReference type="AlphaFoldDB" id="A0A2K1L473"/>
<keyword evidence="3" id="KW-1185">Reference proteome</keyword>
<dbReference type="Proteomes" id="UP000006727">
    <property type="component" value="Chromosome 2"/>
</dbReference>